<comment type="caution">
    <text evidence="3">The sequence shown here is derived from an EMBL/GenBank/DDBJ whole genome shotgun (WGS) entry which is preliminary data.</text>
</comment>
<accession>A0A9W8CHL4</accession>
<dbReference type="InterPro" id="IPR044926">
    <property type="entry name" value="RGS_subdomain_2"/>
</dbReference>
<keyword evidence="1" id="KW-1133">Transmembrane helix</keyword>
<reference evidence="3" key="1">
    <citation type="submission" date="2022-07" db="EMBL/GenBank/DDBJ databases">
        <title>Phylogenomic reconstructions and comparative analyses of Kickxellomycotina fungi.</title>
        <authorList>
            <person name="Reynolds N.K."/>
            <person name="Stajich J.E."/>
            <person name="Barry K."/>
            <person name="Grigoriev I.V."/>
            <person name="Crous P."/>
            <person name="Smith M.E."/>
        </authorList>
    </citation>
    <scope>NUCLEOTIDE SEQUENCE</scope>
    <source>
        <strain evidence="3">NBRC 105413</strain>
    </source>
</reference>
<evidence type="ECO:0000313" key="3">
    <source>
        <dbReference type="EMBL" id="KAJ1642217.1"/>
    </source>
</evidence>
<evidence type="ECO:0000256" key="1">
    <source>
        <dbReference type="SAM" id="Phobius"/>
    </source>
</evidence>
<dbReference type="AlphaFoldDB" id="A0A9W8CHL4"/>
<dbReference type="Proteomes" id="UP001145021">
    <property type="component" value="Unassembled WGS sequence"/>
</dbReference>
<proteinExistence type="predicted"/>
<dbReference type="SUPFAM" id="SSF48097">
    <property type="entry name" value="Regulator of G-protein signaling, RGS"/>
    <property type="match status" value="1"/>
</dbReference>
<feature type="transmembrane region" description="Helical" evidence="1">
    <location>
        <begin position="303"/>
        <end position="322"/>
    </location>
</feature>
<organism evidence="3 4">
    <name type="scientific">Coemansia asiatica</name>
    <dbReference type="NCBI Taxonomy" id="1052880"/>
    <lineage>
        <taxon>Eukaryota</taxon>
        <taxon>Fungi</taxon>
        <taxon>Fungi incertae sedis</taxon>
        <taxon>Zoopagomycota</taxon>
        <taxon>Kickxellomycotina</taxon>
        <taxon>Kickxellomycetes</taxon>
        <taxon>Kickxellales</taxon>
        <taxon>Kickxellaceae</taxon>
        <taxon>Coemansia</taxon>
    </lineage>
</organism>
<evidence type="ECO:0000313" key="4">
    <source>
        <dbReference type="Proteomes" id="UP001145021"/>
    </source>
</evidence>
<keyword evidence="4" id="KW-1185">Reference proteome</keyword>
<dbReference type="Gene3D" id="1.10.167.10">
    <property type="entry name" value="Regulator of G-protein Signalling 4, domain 2"/>
    <property type="match status" value="1"/>
</dbReference>
<feature type="transmembrane region" description="Helical" evidence="1">
    <location>
        <begin position="95"/>
        <end position="119"/>
    </location>
</feature>
<protein>
    <recommendedName>
        <fullName evidence="2">RGS domain-containing protein</fullName>
    </recommendedName>
</protein>
<feature type="transmembrane region" description="Helical" evidence="1">
    <location>
        <begin position="60"/>
        <end position="83"/>
    </location>
</feature>
<feature type="transmembrane region" description="Helical" evidence="1">
    <location>
        <begin position="226"/>
        <end position="259"/>
    </location>
</feature>
<feature type="domain" description="RGS" evidence="2">
    <location>
        <begin position="492"/>
        <end position="571"/>
    </location>
</feature>
<feature type="transmembrane region" description="Helical" evidence="1">
    <location>
        <begin position="271"/>
        <end position="291"/>
    </location>
</feature>
<dbReference type="InterPro" id="IPR036305">
    <property type="entry name" value="RGS_sf"/>
</dbReference>
<gene>
    <name evidence="3" type="ORF">LPJ64_005911</name>
</gene>
<dbReference type="InterPro" id="IPR016137">
    <property type="entry name" value="RGS"/>
</dbReference>
<name>A0A9W8CHL4_9FUNG</name>
<keyword evidence="1" id="KW-0812">Transmembrane</keyword>
<feature type="transmembrane region" description="Helical" evidence="1">
    <location>
        <begin position="196"/>
        <end position="214"/>
    </location>
</feature>
<dbReference type="EMBL" id="JANBOH010000448">
    <property type="protein sequence ID" value="KAJ1642217.1"/>
    <property type="molecule type" value="Genomic_DNA"/>
</dbReference>
<dbReference type="PROSITE" id="PS50132">
    <property type="entry name" value="RGS"/>
    <property type="match status" value="1"/>
</dbReference>
<keyword evidence="1" id="KW-0472">Membrane</keyword>
<evidence type="ECO:0000259" key="2">
    <source>
        <dbReference type="PROSITE" id="PS50132"/>
    </source>
</evidence>
<feature type="transmembrane region" description="Helical" evidence="1">
    <location>
        <begin position="20"/>
        <end position="48"/>
    </location>
</feature>
<sequence>MSDSEEKILLDWVPGTHNYHVRATVMTALSCFYSLSVIVSTVMFVIVARNKRSGLEKRSVKLVVFQAVGCYLAGVNGLVTAALNNWACFGKLWLFNLGLLISLSAMSARAIHLMIVYTVHKLTSELNSRNPLTSQTATGLQDTKQSKDTLKQQDYLAGFRITGLADVLSESVPRLRQARKLEKYKKMLPFITERMLFVYMAAFVLLGVILTFVINATDKQFAMRPVNIICIFYWGFLPVTAIVVVFFFIIFPAVLWRVWRHNDAYGIRNDLIICDTVGIFCMVITLIWVNVLKETQQIWPGMSFIWIYAVFIHMTSIIIPLVNSIQHMRHAEDQEKRQPETEYNFPTTLPSSLNLGRRAAFNKMLDCPIEYQSFRVFAASCFCSELTGFIEDYQLLKARTVLVLKNRGGSSRLSEMIPAMPDTFEMHKIEKTIIADKETTINRIRLSQCIVDSALAVYNDSEDRGLTGFNVSIIDTVLQDGNETFSAYRVDEETEDSEMQFPEALFERIGKLYKEHIDPRSFSSVNASASAVKRITERIESKAYPLTLFDDVKSEVMFMLYSDVYLRYIRR</sequence>